<protein>
    <recommendedName>
        <fullName evidence="13">DNA 3'-5' helicase</fullName>
        <ecNumber evidence="13">5.6.2.4</ecNumber>
    </recommendedName>
</protein>
<feature type="domain" description="UvrD-like helicase ATP-binding" evidence="16">
    <location>
        <begin position="36"/>
        <end position="337"/>
    </location>
</feature>
<dbReference type="Pfam" id="PF12705">
    <property type="entry name" value="PDDEXK_1"/>
    <property type="match status" value="1"/>
</dbReference>
<dbReference type="PANTHER" id="PTHR11070">
    <property type="entry name" value="UVRD / RECB / PCRA DNA HELICASE FAMILY MEMBER"/>
    <property type="match status" value="1"/>
</dbReference>
<comment type="catalytic activity">
    <reaction evidence="14">
        <text>ATP + H2O = ADP + phosphate + H(+)</text>
        <dbReference type="Rhea" id="RHEA:13065"/>
        <dbReference type="ChEBI" id="CHEBI:15377"/>
        <dbReference type="ChEBI" id="CHEBI:15378"/>
        <dbReference type="ChEBI" id="CHEBI:30616"/>
        <dbReference type="ChEBI" id="CHEBI:43474"/>
        <dbReference type="ChEBI" id="CHEBI:456216"/>
        <dbReference type="EC" id="5.6.2.4"/>
    </reaction>
</comment>
<dbReference type="PROSITE" id="PS51198">
    <property type="entry name" value="UVRD_HELICASE_ATP_BIND"/>
    <property type="match status" value="1"/>
</dbReference>
<gene>
    <name evidence="18" type="ORF">UFOPK3752_00194</name>
</gene>
<dbReference type="Pfam" id="PF00580">
    <property type="entry name" value="UvrD-helicase"/>
    <property type="match status" value="1"/>
</dbReference>
<comment type="similarity">
    <text evidence="1">Belongs to the helicase family. UvrD subfamily.</text>
</comment>
<evidence type="ECO:0000256" key="12">
    <source>
        <dbReference type="ARBA" id="ARBA00034617"/>
    </source>
</evidence>
<dbReference type="PROSITE" id="PS51217">
    <property type="entry name" value="UVRD_HELICASE_CTER"/>
    <property type="match status" value="1"/>
</dbReference>
<dbReference type="InterPro" id="IPR014017">
    <property type="entry name" value="DNA_helicase_UvrD-like_C"/>
</dbReference>
<evidence type="ECO:0000313" key="18">
    <source>
        <dbReference type="EMBL" id="CAB4927046.1"/>
    </source>
</evidence>
<keyword evidence="9" id="KW-0238">DNA-binding</keyword>
<evidence type="ECO:0000256" key="15">
    <source>
        <dbReference type="SAM" id="MobiDB-lite"/>
    </source>
</evidence>
<dbReference type="Pfam" id="PF13361">
    <property type="entry name" value="UvrD_C"/>
    <property type="match status" value="1"/>
</dbReference>
<evidence type="ECO:0000256" key="4">
    <source>
        <dbReference type="ARBA" id="ARBA00022763"/>
    </source>
</evidence>
<dbReference type="SUPFAM" id="SSF52540">
    <property type="entry name" value="P-loop containing nucleoside triphosphate hydrolases"/>
    <property type="match status" value="1"/>
</dbReference>
<dbReference type="EMBL" id="CAFBND010000005">
    <property type="protein sequence ID" value="CAB4927046.1"/>
    <property type="molecule type" value="Genomic_DNA"/>
</dbReference>
<dbReference type="InterPro" id="IPR011604">
    <property type="entry name" value="PDDEXK-like_dom_sf"/>
</dbReference>
<keyword evidence="6" id="KW-0347">Helicase</keyword>
<proteinExistence type="inferred from homology"/>
<sequence>MSSPPRPTSPPEGSPPEASAPRLVLDRTAPLAVDAPGLDREQQQVVAHRRGPMLVLAGPGTGKTTTLVEAMVARLEGEDPLRPEQVLGLTFGRKAAQEWRERVTARVGGGVVPMVSTFHSFAYALVRSHADPQAFAEPLRLLSGPEQELRLRELLTNSVLDGRLAWPPELRAALGTAGIAGEVRAVVAKARALGMDPLDLEAVAAHAGPLGPAWRSVGQFLGEYLDVLDAQGVTDYTEVVHRAALLTHDPVVQRALRSQYRAIFVDEYQDTDPAQVRLLQGLVGPSASFIVVGDPDQSIYTFRGADTGGILGFRDVFAAADGTAAATVVLRTTRRFGPVIGDAAARVLRTASLAPLPADIVRAHRSPAFVGARYGDGVVDVTTFDSESAEAAHIADALRRAHLEQGLRWEEMAVLVRSGRRSIPPLRRALISAGVPVEVAGDELPLQEEPAVAPLLAILSAVIDPAALSDEMVHELLLSPLADADPADIRRLGRVLRRLERESEPQGRPTPSSTLLTRLVAELAADPSAILPFAPSSSGSLGRDARAHVALEAARRLGRLLHDARAVVADLGSAEEVLWSVWSGCAVRGGSGWPQRLEAAALRGGDAGRRADAALDAVLALFAAAERVEERYSGHRGVANFLAELRAQQIPADTLAEKGVRGPAVRLLTAHRAKGLQWRLVVVACVQEGVWPDIRRRGSLLQADRLERSGLVDAPPAVELLAEERRLFFVACTRAQERLLVTAVASTLADGPTSSRFLEDLVGMGRTEPRHLSGRPARPLSVPGLIAGLRAVAVDPARPPALREAAVRRLAVLAHASADDGHRLVPQAHPDRWWGLLAPTSATVSVRPEDRPLEFSGSQLSTFTGCPLKWFLGHEVKAEVARTTAVGFGSIVHVLADAVAREVLPADLEVLDGHIDQVWGQLGFEALWESTAERRLVRDAVRRYLHWHLSRPERTFVASEHAFDVSVDIGEHGVHLRGSFDRVELDPQGAVHIADLKTQKAKVGKVDLAQHPQMGVYQVAVREGALDSLPQQVRSDLGLPEVGDPPEVGGAELVLLRLGKGEAPEIQSQPSIGPGVTWVDEALGAAESLVRQEHFPARPGSSCRTCDFTRLCPTKGTGTEVLP</sequence>
<evidence type="ECO:0000256" key="9">
    <source>
        <dbReference type="ARBA" id="ARBA00023125"/>
    </source>
</evidence>
<keyword evidence="3" id="KW-0547">Nucleotide-binding</keyword>
<keyword evidence="10" id="KW-0234">DNA repair</keyword>
<dbReference type="EC" id="5.6.2.4" evidence="13"/>
<dbReference type="GO" id="GO:0003677">
    <property type="term" value="F:DNA binding"/>
    <property type="evidence" value="ECO:0007669"/>
    <property type="project" value="UniProtKB-KW"/>
</dbReference>
<dbReference type="PANTHER" id="PTHR11070:SF59">
    <property type="entry name" value="DNA 3'-5' HELICASE"/>
    <property type="match status" value="1"/>
</dbReference>
<dbReference type="Gene3D" id="3.90.320.10">
    <property type="match status" value="1"/>
</dbReference>
<dbReference type="InterPro" id="IPR013986">
    <property type="entry name" value="DExx_box_DNA_helicase_dom_sf"/>
</dbReference>
<evidence type="ECO:0000256" key="14">
    <source>
        <dbReference type="ARBA" id="ARBA00048988"/>
    </source>
</evidence>
<evidence type="ECO:0000256" key="2">
    <source>
        <dbReference type="ARBA" id="ARBA00022722"/>
    </source>
</evidence>
<dbReference type="GO" id="GO:0000725">
    <property type="term" value="P:recombinational repair"/>
    <property type="evidence" value="ECO:0007669"/>
    <property type="project" value="TreeGrafter"/>
</dbReference>
<evidence type="ECO:0000259" key="17">
    <source>
        <dbReference type="PROSITE" id="PS51217"/>
    </source>
</evidence>
<keyword evidence="4" id="KW-0227">DNA damage</keyword>
<evidence type="ECO:0000256" key="3">
    <source>
        <dbReference type="ARBA" id="ARBA00022741"/>
    </source>
</evidence>
<comment type="catalytic activity">
    <reaction evidence="12">
        <text>Couples ATP hydrolysis with the unwinding of duplex DNA by translocating in the 3'-5' direction.</text>
        <dbReference type="EC" id="5.6.2.4"/>
    </reaction>
</comment>
<feature type="compositionally biased region" description="Pro residues" evidence="15">
    <location>
        <begin position="1"/>
        <end position="14"/>
    </location>
</feature>
<evidence type="ECO:0000256" key="6">
    <source>
        <dbReference type="ARBA" id="ARBA00022806"/>
    </source>
</evidence>
<keyword evidence="5" id="KW-0378">Hydrolase</keyword>
<dbReference type="GO" id="GO:0033202">
    <property type="term" value="C:DNA helicase complex"/>
    <property type="evidence" value="ECO:0007669"/>
    <property type="project" value="TreeGrafter"/>
</dbReference>
<evidence type="ECO:0000256" key="8">
    <source>
        <dbReference type="ARBA" id="ARBA00022840"/>
    </source>
</evidence>
<evidence type="ECO:0000256" key="13">
    <source>
        <dbReference type="ARBA" id="ARBA00034808"/>
    </source>
</evidence>
<dbReference type="InterPro" id="IPR027417">
    <property type="entry name" value="P-loop_NTPase"/>
</dbReference>
<dbReference type="InterPro" id="IPR014016">
    <property type="entry name" value="UvrD-like_ATP-bd"/>
</dbReference>
<dbReference type="InterPro" id="IPR038726">
    <property type="entry name" value="PDDEXK_AddAB-type"/>
</dbReference>
<keyword evidence="2" id="KW-0540">Nuclease</keyword>
<evidence type="ECO:0000256" key="11">
    <source>
        <dbReference type="ARBA" id="ARBA00023235"/>
    </source>
</evidence>
<evidence type="ECO:0000256" key="7">
    <source>
        <dbReference type="ARBA" id="ARBA00022839"/>
    </source>
</evidence>
<dbReference type="GO" id="GO:0005829">
    <property type="term" value="C:cytosol"/>
    <property type="evidence" value="ECO:0007669"/>
    <property type="project" value="TreeGrafter"/>
</dbReference>
<feature type="region of interest" description="Disordered" evidence="15">
    <location>
        <begin position="1"/>
        <end position="21"/>
    </location>
</feature>
<dbReference type="InterPro" id="IPR000212">
    <property type="entry name" value="DNA_helicase_UvrD/REP"/>
</dbReference>
<dbReference type="GO" id="GO:0005524">
    <property type="term" value="F:ATP binding"/>
    <property type="evidence" value="ECO:0007669"/>
    <property type="project" value="UniProtKB-KW"/>
</dbReference>
<feature type="domain" description="UvrD-like helicase C-terminal" evidence="17">
    <location>
        <begin position="338"/>
        <end position="675"/>
    </location>
</feature>
<keyword evidence="11" id="KW-0413">Isomerase</keyword>
<organism evidence="18">
    <name type="scientific">freshwater metagenome</name>
    <dbReference type="NCBI Taxonomy" id="449393"/>
    <lineage>
        <taxon>unclassified sequences</taxon>
        <taxon>metagenomes</taxon>
        <taxon>ecological metagenomes</taxon>
    </lineage>
</organism>
<name>A0A6J7I972_9ZZZZ</name>
<reference evidence="18" key="1">
    <citation type="submission" date="2020-05" db="EMBL/GenBank/DDBJ databases">
        <authorList>
            <person name="Chiriac C."/>
            <person name="Salcher M."/>
            <person name="Ghai R."/>
            <person name="Kavagutti S V."/>
        </authorList>
    </citation>
    <scope>NUCLEOTIDE SEQUENCE</scope>
</reference>
<dbReference type="GO" id="GO:0004527">
    <property type="term" value="F:exonuclease activity"/>
    <property type="evidence" value="ECO:0007669"/>
    <property type="project" value="UniProtKB-KW"/>
</dbReference>
<dbReference type="Gene3D" id="3.40.50.300">
    <property type="entry name" value="P-loop containing nucleotide triphosphate hydrolases"/>
    <property type="match status" value="3"/>
</dbReference>
<evidence type="ECO:0000259" key="16">
    <source>
        <dbReference type="PROSITE" id="PS51198"/>
    </source>
</evidence>
<dbReference type="Gene3D" id="1.10.486.10">
    <property type="entry name" value="PCRA, domain 4"/>
    <property type="match status" value="1"/>
</dbReference>
<keyword evidence="8" id="KW-0067">ATP-binding</keyword>
<evidence type="ECO:0000256" key="1">
    <source>
        <dbReference type="ARBA" id="ARBA00009922"/>
    </source>
</evidence>
<evidence type="ECO:0000256" key="5">
    <source>
        <dbReference type="ARBA" id="ARBA00022801"/>
    </source>
</evidence>
<dbReference type="CDD" id="cd17932">
    <property type="entry name" value="DEXQc_UvrD"/>
    <property type="match status" value="1"/>
</dbReference>
<keyword evidence="7" id="KW-0269">Exonuclease</keyword>
<dbReference type="AlphaFoldDB" id="A0A6J7I972"/>
<accession>A0A6J7I972</accession>
<evidence type="ECO:0000256" key="10">
    <source>
        <dbReference type="ARBA" id="ARBA00023204"/>
    </source>
</evidence>
<dbReference type="GO" id="GO:0043138">
    <property type="term" value="F:3'-5' DNA helicase activity"/>
    <property type="evidence" value="ECO:0007669"/>
    <property type="project" value="UniProtKB-EC"/>
</dbReference>
<dbReference type="Gene3D" id="1.10.10.160">
    <property type="match status" value="1"/>
</dbReference>